<dbReference type="EMBL" id="UOFQ01000007">
    <property type="protein sequence ID" value="VAW84859.1"/>
    <property type="molecule type" value="Genomic_DNA"/>
</dbReference>
<dbReference type="Gene3D" id="3.30.420.40">
    <property type="match status" value="1"/>
</dbReference>
<reference evidence="1" key="1">
    <citation type="submission" date="2018-06" db="EMBL/GenBank/DDBJ databases">
        <authorList>
            <person name="Zhirakovskaya E."/>
        </authorList>
    </citation>
    <scope>NUCLEOTIDE SEQUENCE</scope>
</reference>
<name>A0A3B0ZF22_9ZZZZ</name>
<feature type="non-terminal residue" evidence="1">
    <location>
        <position position="1"/>
    </location>
</feature>
<protein>
    <submittedName>
        <fullName evidence="1">tRNA threonylcarbamoyladenosine biosynthesis protein TsaB</fullName>
    </submittedName>
</protein>
<proteinExistence type="predicted"/>
<accession>A0A3B0ZF22</accession>
<dbReference type="AlphaFoldDB" id="A0A3B0ZF22"/>
<organism evidence="1">
    <name type="scientific">hydrothermal vent metagenome</name>
    <dbReference type="NCBI Taxonomy" id="652676"/>
    <lineage>
        <taxon>unclassified sequences</taxon>
        <taxon>metagenomes</taxon>
        <taxon>ecological metagenomes</taxon>
    </lineage>
</organism>
<sequence>FGAGMAWQTYGAELTARYNDLPGEYYPDLFPRARDVAALGGIGFEAGDVVSADEAQPVYLRNNVAKKKKAQ</sequence>
<gene>
    <name evidence="1" type="ORF">MNBD_GAMMA17-564</name>
</gene>
<evidence type="ECO:0000313" key="1">
    <source>
        <dbReference type="EMBL" id="VAW84859.1"/>
    </source>
</evidence>